<keyword evidence="1" id="KW-0479">Metal-binding</keyword>
<feature type="compositionally biased region" description="Polar residues" evidence="2">
    <location>
        <begin position="193"/>
        <end position="204"/>
    </location>
</feature>
<name>A0A7S1W6X4_NEODS</name>
<dbReference type="InterPro" id="IPR000571">
    <property type="entry name" value="Znf_CCCH"/>
</dbReference>
<dbReference type="PANTHER" id="PTHR37035">
    <property type="entry name" value="C3H1-TYPE DOMAIN-CONTAINING PROTEIN-RELATED"/>
    <property type="match status" value="1"/>
</dbReference>
<dbReference type="GO" id="GO:0008270">
    <property type="term" value="F:zinc ion binding"/>
    <property type="evidence" value="ECO:0007669"/>
    <property type="project" value="UniProtKB-KW"/>
</dbReference>
<protein>
    <recommendedName>
        <fullName evidence="3">C3H1-type domain-containing protein</fullName>
    </recommendedName>
</protein>
<evidence type="ECO:0000256" key="2">
    <source>
        <dbReference type="SAM" id="MobiDB-lite"/>
    </source>
</evidence>
<dbReference type="InterPro" id="IPR053125">
    <property type="entry name" value="RNA-bd_mRNA_stabilization_reg"/>
</dbReference>
<dbReference type="PROSITE" id="PS50103">
    <property type="entry name" value="ZF_C3H1"/>
    <property type="match status" value="1"/>
</dbReference>
<evidence type="ECO:0000313" key="4">
    <source>
        <dbReference type="EMBL" id="CAD9152305.1"/>
    </source>
</evidence>
<feature type="domain" description="C3H1-type" evidence="3">
    <location>
        <begin position="142"/>
        <end position="164"/>
    </location>
</feature>
<dbReference type="AlphaFoldDB" id="A0A7S1W6X4"/>
<evidence type="ECO:0000256" key="1">
    <source>
        <dbReference type="PROSITE-ProRule" id="PRU00723"/>
    </source>
</evidence>
<organism evidence="4">
    <name type="scientific">Neobodo designis</name>
    <name type="common">Flagellated protozoan</name>
    <name type="synonym">Bodo designis</name>
    <dbReference type="NCBI Taxonomy" id="312471"/>
    <lineage>
        <taxon>Eukaryota</taxon>
        <taxon>Discoba</taxon>
        <taxon>Euglenozoa</taxon>
        <taxon>Kinetoplastea</taxon>
        <taxon>Metakinetoplastina</taxon>
        <taxon>Neobodonida</taxon>
        <taxon>Neobodo</taxon>
    </lineage>
</organism>
<feature type="zinc finger region" description="C3H1-type" evidence="1">
    <location>
        <begin position="142"/>
        <end position="164"/>
    </location>
</feature>
<sequence length="330" mass="34992">MNPGHESPTPAEIVVFDPLSRKIALPMSAVRQTAALSREGTLSLCLLHLDGKCRQRSHCRQVHADRAIVQRLRESALAMPTCCLAHGDVAAGRFDPEWKHARVRIGPCTIAATSLAFTAALKAVFPPSQPIQPLVSIPLHQICRVHGRNSCRYGEECRYVHVCRDVIDSQLQNALPGLVTPLEARHAERQRRSQASLPPHNNASPGAAPGDSPQQALAQTPQQGPTATHAPTVGSTMLGDSHHGAAYPSPLAVLPNYSSVSYLQPHAAMPPPSQAAHGSVTPAPVFVAAPSAAAPPMWVPTPAPPQVFVVMPDNTLRPLAGLPNTGQPSA</sequence>
<feature type="compositionally biased region" description="Polar residues" evidence="2">
    <location>
        <begin position="212"/>
        <end position="226"/>
    </location>
</feature>
<dbReference type="PANTHER" id="PTHR37035:SF2">
    <property type="entry name" value="C3H1-TYPE DOMAIN-CONTAINING PROTEIN"/>
    <property type="match status" value="1"/>
</dbReference>
<keyword evidence="1" id="KW-0863">Zinc-finger</keyword>
<reference evidence="4" key="1">
    <citation type="submission" date="2021-01" db="EMBL/GenBank/DDBJ databases">
        <authorList>
            <person name="Corre E."/>
            <person name="Pelletier E."/>
            <person name="Niang G."/>
            <person name="Scheremetjew M."/>
            <person name="Finn R."/>
            <person name="Kale V."/>
            <person name="Holt S."/>
            <person name="Cochrane G."/>
            <person name="Meng A."/>
            <person name="Brown T."/>
            <person name="Cohen L."/>
        </authorList>
    </citation>
    <scope>NUCLEOTIDE SEQUENCE</scope>
    <source>
        <strain evidence="4">CCAP 1951/1</strain>
    </source>
</reference>
<keyword evidence="1" id="KW-0862">Zinc</keyword>
<evidence type="ECO:0000259" key="3">
    <source>
        <dbReference type="PROSITE" id="PS50103"/>
    </source>
</evidence>
<dbReference type="EMBL" id="HBGF01050081">
    <property type="protein sequence ID" value="CAD9152305.1"/>
    <property type="molecule type" value="Transcribed_RNA"/>
</dbReference>
<feature type="region of interest" description="Disordered" evidence="2">
    <location>
        <begin position="186"/>
        <end position="241"/>
    </location>
</feature>
<proteinExistence type="predicted"/>
<accession>A0A7S1W6X4</accession>
<gene>
    <name evidence="4" type="ORF">NDES1114_LOCUS33528</name>
</gene>